<accession>A0A0P7Y3L5</accession>
<evidence type="ECO:0000313" key="4">
    <source>
        <dbReference type="Proteomes" id="UP000050497"/>
    </source>
</evidence>
<evidence type="ECO:0000313" key="5">
    <source>
        <dbReference type="Proteomes" id="UP000182800"/>
    </source>
</evidence>
<feature type="region of interest" description="Disordered" evidence="1">
    <location>
        <begin position="132"/>
        <end position="165"/>
    </location>
</feature>
<dbReference type="Proteomes" id="UP000182800">
    <property type="component" value="Unassembled WGS sequence"/>
</dbReference>
<name>A0A0P7Y3L5_9HYPH</name>
<dbReference type="AlphaFoldDB" id="A0A0P7Y3L5"/>
<comment type="caution">
    <text evidence="2">The sequence shown here is derived from an EMBL/GenBank/DDBJ whole genome shotgun (WGS) entry which is preliminary data.</text>
</comment>
<dbReference type="EMBL" id="LJSX01000010">
    <property type="protein sequence ID" value="KPQ11055.1"/>
    <property type="molecule type" value="Genomic_DNA"/>
</dbReference>
<dbReference type="RefSeq" id="WP_074443137.1">
    <property type="nucleotide sequence ID" value="NZ_FMBM01000001.1"/>
</dbReference>
<dbReference type="STRING" id="1653334.GA0071312_0042"/>
<evidence type="ECO:0000256" key="1">
    <source>
        <dbReference type="SAM" id="MobiDB-lite"/>
    </source>
</evidence>
<evidence type="ECO:0000313" key="3">
    <source>
        <dbReference type="EMBL" id="SCC78029.1"/>
    </source>
</evidence>
<dbReference type="PIRSF" id="PIRSF032131">
    <property type="entry name" value="UCP032131"/>
    <property type="match status" value="1"/>
</dbReference>
<dbReference type="Proteomes" id="UP000050497">
    <property type="component" value="Unassembled WGS sequence"/>
</dbReference>
<dbReference type="OrthoDB" id="9799894at2"/>
<protein>
    <recommendedName>
        <fullName evidence="6">DUF1178 family protein</fullName>
    </recommendedName>
</protein>
<dbReference type="PATRIC" id="fig|1653334.4.peg.2662"/>
<keyword evidence="5" id="KW-1185">Reference proteome</keyword>
<reference evidence="2 4" key="1">
    <citation type="submission" date="2015-09" db="EMBL/GenBank/DDBJ databases">
        <title>Identification and resolution of microdiversity through metagenomic sequencing of parallel consortia.</title>
        <authorList>
            <person name="Nelson W.C."/>
            <person name="Romine M.F."/>
            <person name="Lindemann S.R."/>
        </authorList>
    </citation>
    <scope>NUCLEOTIDE SEQUENCE [LARGE SCALE GENOMIC DNA]</scope>
    <source>
        <strain evidence="2">HL-109</strain>
    </source>
</reference>
<reference evidence="3 5" key="2">
    <citation type="submission" date="2016-08" db="EMBL/GenBank/DDBJ databases">
        <authorList>
            <person name="Varghese N."/>
            <person name="Submissions Spin"/>
        </authorList>
    </citation>
    <scope>NUCLEOTIDE SEQUENCE [LARGE SCALE GENOMIC DNA]</scope>
    <source>
        <strain evidence="3 5">HL-109</strain>
    </source>
</reference>
<dbReference type="EMBL" id="FMBM01000001">
    <property type="protein sequence ID" value="SCC78029.1"/>
    <property type="molecule type" value="Genomic_DNA"/>
</dbReference>
<gene>
    <name evidence="3" type="ORF">GA0071312_0042</name>
    <name evidence="2" type="ORF">HLUCCO17_07920</name>
</gene>
<sequence>MIRYALVCDQAHDFESWFPSGDAFEEQRARGLVECPVCGSAKVEKRLMAPAIARHDRAAQTLPAPAAETGQQAPAPAESATPAEGMALLGEREQALRAMIREIHAHVTRNAENVGGSFVTEARRMHYGEVQERPIYGEASPDEARELIEEGVPVQPLPGLPDDRN</sequence>
<evidence type="ECO:0008006" key="6">
    <source>
        <dbReference type="Google" id="ProtNLM"/>
    </source>
</evidence>
<proteinExistence type="predicted"/>
<evidence type="ECO:0000313" key="2">
    <source>
        <dbReference type="EMBL" id="KPQ11055.1"/>
    </source>
</evidence>
<dbReference type="InterPro" id="IPR009562">
    <property type="entry name" value="DUF1178"/>
</dbReference>
<organism evidence="2 4">
    <name type="scientific">Saliniramus fredricksonii</name>
    <dbReference type="NCBI Taxonomy" id="1653334"/>
    <lineage>
        <taxon>Bacteria</taxon>
        <taxon>Pseudomonadati</taxon>
        <taxon>Pseudomonadota</taxon>
        <taxon>Alphaproteobacteria</taxon>
        <taxon>Hyphomicrobiales</taxon>
        <taxon>Salinarimonadaceae</taxon>
        <taxon>Saliniramus</taxon>
    </lineage>
</organism>
<dbReference type="Pfam" id="PF06676">
    <property type="entry name" value="DUF1178"/>
    <property type="match status" value="1"/>
</dbReference>